<feature type="compositionally biased region" description="Polar residues" evidence="10">
    <location>
        <begin position="128"/>
        <end position="140"/>
    </location>
</feature>
<dbReference type="STRING" id="319224.Sputcn32_0965"/>
<keyword evidence="4" id="KW-1003">Cell membrane</keyword>
<evidence type="ECO:0000256" key="4">
    <source>
        <dbReference type="ARBA" id="ARBA00022475"/>
    </source>
</evidence>
<dbReference type="InterPro" id="IPR037682">
    <property type="entry name" value="TonB_C"/>
</dbReference>
<evidence type="ECO:0000256" key="5">
    <source>
        <dbReference type="ARBA" id="ARBA00022519"/>
    </source>
</evidence>
<reference evidence="12" key="1">
    <citation type="submission" date="2007-04" db="EMBL/GenBank/DDBJ databases">
        <title>Complete sequence of Shewanella putrefaciens CN-32.</title>
        <authorList>
            <consortium name="US DOE Joint Genome Institute"/>
            <person name="Copeland A."/>
            <person name="Lucas S."/>
            <person name="Lapidus A."/>
            <person name="Barry K."/>
            <person name="Detter J.C."/>
            <person name="Glavina del Rio T."/>
            <person name="Hammon N."/>
            <person name="Israni S."/>
            <person name="Dalin E."/>
            <person name="Tice H."/>
            <person name="Pitluck S."/>
            <person name="Chain P."/>
            <person name="Malfatti S."/>
            <person name="Shin M."/>
            <person name="Vergez L."/>
            <person name="Schmutz J."/>
            <person name="Larimer F."/>
            <person name="Land M."/>
            <person name="Hauser L."/>
            <person name="Kyrpides N."/>
            <person name="Mikhailova N."/>
            <person name="Romine M.F."/>
            <person name="Fredrickson J."/>
            <person name="Tiedje J."/>
            <person name="Richardson P."/>
        </authorList>
    </citation>
    <scope>NUCLEOTIDE SEQUENCE [LARGE SCALE GENOMIC DNA]</scope>
    <source>
        <strain evidence="12">CN-32</strain>
    </source>
</reference>
<comment type="similarity">
    <text evidence="2">Belongs to the TonB family.</text>
</comment>
<evidence type="ECO:0000256" key="1">
    <source>
        <dbReference type="ARBA" id="ARBA00004383"/>
    </source>
</evidence>
<keyword evidence="6" id="KW-0812">Transmembrane</keyword>
<dbReference type="NCBIfam" id="TIGR01352">
    <property type="entry name" value="tonB_Cterm"/>
    <property type="match status" value="1"/>
</dbReference>
<dbReference type="EMBL" id="CP000681">
    <property type="protein sequence ID" value="ABP74694.1"/>
    <property type="molecule type" value="Genomic_DNA"/>
</dbReference>
<evidence type="ECO:0000256" key="10">
    <source>
        <dbReference type="SAM" id="MobiDB-lite"/>
    </source>
</evidence>
<dbReference type="GO" id="GO:0015031">
    <property type="term" value="P:protein transport"/>
    <property type="evidence" value="ECO:0007669"/>
    <property type="project" value="UniProtKB-KW"/>
</dbReference>
<dbReference type="Gene3D" id="3.30.1150.10">
    <property type="match status" value="1"/>
</dbReference>
<dbReference type="InterPro" id="IPR006260">
    <property type="entry name" value="TonB/TolA_C"/>
</dbReference>
<evidence type="ECO:0000256" key="3">
    <source>
        <dbReference type="ARBA" id="ARBA00022448"/>
    </source>
</evidence>
<dbReference type="AlphaFoldDB" id="A4Y411"/>
<dbReference type="GO" id="GO:0055085">
    <property type="term" value="P:transmembrane transport"/>
    <property type="evidence" value="ECO:0007669"/>
    <property type="project" value="InterPro"/>
</dbReference>
<feature type="region of interest" description="Disordered" evidence="10">
    <location>
        <begin position="116"/>
        <end position="147"/>
    </location>
</feature>
<dbReference type="eggNOG" id="COG0810">
    <property type="taxonomic scope" value="Bacteria"/>
</dbReference>
<keyword evidence="5" id="KW-0997">Cell inner membrane</keyword>
<dbReference type="Pfam" id="PF03544">
    <property type="entry name" value="TonB_C"/>
    <property type="match status" value="1"/>
</dbReference>
<evidence type="ECO:0000256" key="6">
    <source>
        <dbReference type="ARBA" id="ARBA00022692"/>
    </source>
</evidence>
<proteinExistence type="inferred from homology"/>
<dbReference type="KEGG" id="spc:Sputcn32_0965"/>
<dbReference type="PANTHER" id="PTHR33446:SF2">
    <property type="entry name" value="PROTEIN TONB"/>
    <property type="match status" value="1"/>
</dbReference>
<accession>A4Y411</accession>
<evidence type="ECO:0000256" key="8">
    <source>
        <dbReference type="ARBA" id="ARBA00022989"/>
    </source>
</evidence>
<dbReference type="GO" id="GO:0031992">
    <property type="term" value="F:energy transducer activity"/>
    <property type="evidence" value="ECO:0007669"/>
    <property type="project" value="TreeGrafter"/>
</dbReference>
<dbReference type="HOGENOM" id="CLU_983163_0_0_6"/>
<dbReference type="PROSITE" id="PS52015">
    <property type="entry name" value="TONB_CTD"/>
    <property type="match status" value="1"/>
</dbReference>
<evidence type="ECO:0000313" key="12">
    <source>
        <dbReference type="EMBL" id="ABP74694.1"/>
    </source>
</evidence>
<sequence length="283" mass="30708">MYFFLGGEITVTPKRYLAFGALTIAIQSGVIASQPSIVPQQLNVISMTSASTLNRGANHVSLSLAMPVKNLANPDMAKTDVAKTKATEPIITPPKSTESNTEQTITAKVENHSIKSTSVDTPMLKPSSAKTASQAKTVNPPTEGEPRLADATLSQLSEITTANHIEKKQAKTEMAAELTQSTHQTTSIKTNIVELEKPLFTTPPPRPNYPRIARKKGLEGTAMVEVMFNEWGEQLALTLVKSSGFSLLDKAALEAVETWQFEAPPQKLASHYKVRVPIRFALN</sequence>
<comment type="subcellular location">
    <subcellularLocation>
        <location evidence="1">Cell inner membrane</location>
        <topology evidence="1">Single-pass membrane protein</topology>
        <orientation evidence="1">Periplasmic side</orientation>
    </subcellularLocation>
</comment>
<keyword evidence="8" id="KW-1133">Transmembrane helix</keyword>
<keyword evidence="3" id="KW-0813">Transport</keyword>
<keyword evidence="7" id="KW-0653">Protein transport</keyword>
<dbReference type="SUPFAM" id="SSF74653">
    <property type="entry name" value="TolA/TonB C-terminal domain"/>
    <property type="match status" value="1"/>
</dbReference>
<dbReference type="GO" id="GO:0098797">
    <property type="term" value="C:plasma membrane protein complex"/>
    <property type="evidence" value="ECO:0007669"/>
    <property type="project" value="TreeGrafter"/>
</dbReference>
<dbReference type="PANTHER" id="PTHR33446">
    <property type="entry name" value="PROTEIN TONB-RELATED"/>
    <property type="match status" value="1"/>
</dbReference>
<feature type="domain" description="TonB C-terminal" evidence="11">
    <location>
        <begin position="194"/>
        <end position="283"/>
    </location>
</feature>
<keyword evidence="9" id="KW-0472">Membrane</keyword>
<evidence type="ECO:0000259" key="11">
    <source>
        <dbReference type="PROSITE" id="PS52015"/>
    </source>
</evidence>
<name>A4Y411_SHEPC</name>
<organism evidence="12">
    <name type="scientific">Shewanella putrefaciens (strain CN-32 / ATCC BAA-453)</name>
    <dbReference type="NCBI Taxonomy" id="319224"/>
    <lineage>
        <taxon>Bacteria</taxon>
        <taxon>Pseudomonadati</taxon>
        <taxon>Pseudomonadota</taxon>
        <taxon>Gammaproteobacteria</taxon>
        <taxon>Alteromonadales</taxon>
        <taxon>Shewanellaceae</taxon>
        <taxon>Shewanella</taxon>
    </lineage>
</organism>
<dbReference type="InterPro" id="IPR051045">
    <property type="entry name" value="TonB-dependent_transducer"/>
</dbReference>
<evidence type="ECO:0000256" key="2">
    <source>
        <dbReference type="ARBA" id="ARBA00006555"/>
    </source>
</evidence>
<gene>
    <name evidence="12" type="ordered locus">Sputcn32_0965</name>
</gene>
<evidence type="ECO:0000256" key="7">
    <source>
        <dbReference type="ARBA" id="ARBA00022927"/>
    </source>
</evidence>
<evidence type="ECO:0000256" key="9">
    <source>
        <dbReference type="ARBA" id="ARBA00023136"/>
    </source>
</evidence>
<protein>
    <submittedName>
        <fullName evidence="12">TonB family protein</fullName>
    </submittedName>
</protein>